<protein>
    <recommendedName>
        <fullName evidence="7">PRA1 family protein</fullName>
    </recommendedName>
</protein>
<organism evidence="9 10">
    <name type="scientific">Trifolium subterraneum</name>
    <name type="common">Subterranean clover</name>
    <dbReference type="NCBI Taxonomy" id="3900"/>
    <lineage>
        <taxon>Eukaryota</taxon>
        <taxon>Viridiplantae</taxon>
        <taxon>Streptophyta</taxon>
        <taxon>Embryophyta</taxon>
        <taxon>Tracheophyta</taxon>
        <taxon>Spermatophyta</taxon>
        <taxon>Magnoliopsida</taxon>
        <taxon>eudicotyledons</taxon>
        <taxon>Gunneridae</taxon>
        <taxon>Pentapetalae</taxon>
        <taxon>rosids</taxon>
        <taxon>fabids</taxon>
        <taxon>Fabales</taxon>
        <taxon>Fabaceae</taxon>
        <taxon>Papilionoideae</taxon>
        <taxon>50 kb inversion clade</taxon>
        <taxon>NPAAA clade</taxon>
        <taxon>Hologalegina</taxon>
        <taxon>IRL clade</taxon>
        <taxon>Trifolieae</taxon>
        <taxon>Trifolium</taxon>
    </lineage>
</organism>
<feature type="compositionally biased region" description="Polar residues" evidence="8">
    <location>
        <begin position="1"/>
        <end position="15"/>
    </location>
</feature>
<sequence>MPTTTTAASYGAISSPTTTTWQPPPPPTNLIPTPRSWREFLDISAFSRPHSYDDAMVRLRRNLTYFQFNYAAVILLIVFLSLLWQPVSMIVFLILLVAWFFLYFSRNGPLVILNRTIDDRIILCGLGIVTVVGLVSTHVGVNVLVSLIVGVVVVGLHASFRVIEDLYVDDESGLHSVVGGTQVPPITNYTPI</sequence>
<feature type="region of interest" description="Disordered" evidence="8">
    <location>
        <begin position="1"/>
        <end position="28"/>
    </location>
</feature>
<dbReference type="InterPro" id="IPR004895">
    <property type="entry name" value="Prenylated_rab_accept_PRA1"/>
</dbReference>
<evidence type="ECO:0000256" key="2">
    <source>
        <dbReference type="ARBA" id="ARBA00004127"/>
    </source>
</evidence>
<dbReference type="AlphaFoldDB" id="A0A2Z6MF87"/>
<keyword evidence="10" id="KW-1185">Reference proteome</keyword>
<dbReference type="OrthoDB" id="63113at2759"/>
<evidence type="ECO:0000256" key="8">
    <source>
        <dbReference type="SAM" id="MobiDB-lite"/>
    </source>
</evidence>
<comment type="subcellular location">
    <subcellularLocation>
        <location evidence="2">Endomembrane system</location>
        <topology evidence="2">Multi-pass membrane protein</topology>
    </subcellularLocation>
    <subcellularLocation>
        <location evidence="7">Membrane</location>
        <topology evidence="7">Multi-pass membrane protein</topology>
    </subcellularLocation>
</comment>
<evidence type="ECO:0000313" key="9">
    <source>
        <dbReference type="EMBL" id="GAU21910.1"/>
    </source>
</evidence>
<dbReference type="PANTHER" id="PTHR19317">
    <property type="entry name" value="PRENYLATED RAB ACCEPTOR 1-RELATED"/>
    <property type="match status" value="1"/>
</dbReference>
<feature type="transmembrane region" description="Helical" evidence="7">
    <location>
        <begin position="89"/>
        <end position="105"/>
    </location>
</feature>
<comment type="function">
    <text evidence="1 7">May be involved in both secretory and endocytic intracellular trafficking in the endosomal/prevacuolar compartments.</text>
</comment>
<feature type="transmembrane region" description="Helical" evidence="7">
    <location>
        <begin position="65"/>
        <end position="83"/>
    </location>
</feature>
<keyword evidence="4 7" id="KW-0812">Transmembrane</keyword>
<dbReference type="PANTHER" id="PTHR19317:SF16">
    <property type="entry name" value="PRA1 FAMILY PROTEIN E"/>
    <property type="match status" value="1"/>
</dbReference>
<gene>
    <name evidence="9" type="ORF">TSUD_34070</name>
</gene>
<keyword evidence="7" id="KW-0813">Transport</keyword>
<keyword evidence="6 7" id="KW-0472">Membrane</keyword>
<feature type="transmembrane region" description="Helical" evidence="7">
    <location>
        <begin position="117"/>
        <end position="135"/>
    </location>
</feature>
<dbReference type="GO" id="GO:0016192">
    <property type="term" value="P:vesicle-mediated transport"/>
    <property type="evidence" value="ECO:0007669"/>
    <property type="project" value="TreeGrafter"/>
</dbReference>
<dbReference type="GO" id="GO:0016020">
    <property type="term" value="C:membrane"/>
    <property type="evidence" value="ECO:0007669"/>
    <property type="project" value="UniProtKB-SubCell"/>
</dbReference>
<evidence type="ECO:0000256" key="6">
    <source>
        <dbReference type="ARBA" id="ARBA00023136"/>
    </source>
</evidence>
<reference evidence="10" key="1">
    <citation type="journal article" date="2017" name="Front. Plant Sci.">
        <title>Climate Clever Clovers: New Paradigm to Reduce the Environmental Footprint of Ruminants by Breeding Low Methanogenic Forages Utilizing Haplotype Variation.</title>
        <authorList>
            <person name="Kaur P."/>
            <person name="Appels R."/>
            <person name="Bayer P.E."/>
            <person name="Keeble-Gagnere G."/>
            <person name="Wang J."/>
            <person name="Hirakawa H."/>
            <person name="Shirasawa K."/>
            <person name="Vercoe P."/>
            <person name="Stefanova K."/>
            <person name="Durmic Z."/>
            <person name="Nichols P."/>
            <person name="Revell C."/>
            <person name="Isobe S.N."/>
            <person name="Edwards D."/>
            <person name="Erskine W."/>
        </authorList>
    </citation>
    <scope>NUCLEOTIDE SEQUENCE [LARGE SCALE GENOMIC DNA]</scope>
    <source>
        <strain evidence="10">cv. Daliak</strain>
    </source>
</reference>
<evidence type="ECO:0000256" key="5">
    <source>
        <dbReference type="ARBA" id="ARBA00022989"/>
    </source>
</evidence>
<dbReference type="Proteomes" id="UP000242715">
    <property type="component" value="Unassembled WGS sequence"/>
</dbReference>
<evidence type="ECO:0000256" key="4">
    <source>
        <dbReference type="ARBA" id="ARBA00022692"/>
    </source>
</evidence>
<evidence type="ECO:0000256" key="3">
    <source>
        <dbReference type="ARBA" id="ARBA00006483"/>
    </source>
</evidence>
<dbReference type="GO" id="GO:0005783">
    <property type="term" value="C:endoplasmic reticulum"/>
    <property type="evidence" value="ECO:0007669"/>
    <property type="project" value="TreeGrafter"/>
</dbReference>
<keyword evidence="5 7" id="KW-1133">Transmembrane helix</keyword>
<evidence type="ECO:0000256" key="1">
    <source>
        <dbReference type="ARBA" id="ARBA00002501"/>
    </source>
</evidence>
<evidence type="ECO:0000313" key="10">
    <source>
        <dbReference type="Proteomes" id="UP000242715"/>
    </source>
</evidence>
<name>A0A2Z6MF87_TRISU</name>
<comment type="similarity">
    <text evidence="3 7">Belongs to the PRA1 family.</text>
</comment>
<proteinExistence type="inferred from homology"/>
<accession>A0A2Z6MF87</accession>
<dbReference type="Pfam" id="PF03208">
    <property type="entry name" value="PRA1"/>
    <property type="match status" value="1"/>
</dbReference>
<dbReference type="GO" id="GO:0005794">
    <property type="term" value="C:Golgi apparatus"/>
    <property type="evidence" value="ECO:0007669"/>
    <property type="project" value="TreeGrafter"/>
</dbReference>
<evidence type="ECO:0000256" key="7">
    <source>
        <dbReference type="RuleBase" id="RU363107"/>
    </source>
</evidence>
<dbReference type="EMBL" id="DF973239">
    <property type="protein sequence ID" value="GAU21910.1"/>
    <property type="molecule type" value="Genomic_DNA"/>
</dbReference>